<evidence type="ECO:0000259" key="1">
    <source>
        <dbReference type="Pfam" id="PF00082"/>
    </source>
</evidence>
<dbReference type="GO" id="GO:0006508">
    <property type="term" value="P:proteolysis"/>
    <property type="evidence" value="ECO:0007669"/>
    <property type="project" value="InterPro"/>
</dbReference>
<proteinExistence type="predicted"/>
<comment type="caution">
    <text evidence="2">The sequence shown here is derived from an EMBL/GenBank/DDBJ whole genome shotgun (WGS) entry which is preliminary data.</text>
</comment>
<dbReference type="EMBL" id="BART01035903">
    <property type="protein sequence ID" value="GAH06138.1"/>
    <property type="molecule type" value="Genomic_DNA"/>
</dbReference>
<dbReference type="Gene3D" id="3.40.50.200">
    <property type="entry name" value="Peptidase S8/S53 domain"/>
    <property type="match status" value="1"/>
</dbReference>
<reference evidence="2" key="1">
    <citation type="journal article" date="2014" name="Front. Microbiol.">
        <title>High frequency of phylogenetically diverse reductive dehalogenase-homologous genes in deep subseafloor sedimentary metagenomes.</title>
        <authorList>
            <person name="Kawai M."/>
            <person name="Futagami T."/>
            <person name="Toyoda A."/>
            <person name="Takaki Y."/>
            <person name="Nishi S."/>
            <person name="Hori S."/>
            <person name="Arai W."/>
            <person name="Tsubouchi T."/>
            <person name="Morono Y."/>
            <person name="Uchiyama I."/>
            <person name="Ito T."/>
            <person name="Fujiyama A."/>
            <person name="Inagaki F."/>
            <person name="Takami H."/>
        </authorList>
    </citation>
    <scope>NUCLEOTIDE SEQUENCE</scope>
    <source>
        <strain evidence="2">Expedition CK06-06</strain>
    </source>
</reference>
<dbReference type="InterPro" id="IPR036852">
    <property type="entry name" value="Peptidase_S8/S53_dom_sf"/>
</dbReference>
<accession>X1EBU5</accession>
<feature type="domain" description="Peptidase S8/S53" evidence="1">
    <location>
        <begin position="84"/>
        <end position="170"/>
    </location>
</feature>
<dbReference type="GO" id="GO:0004252">
    <property type="term" value="F:serine-type endopeptidase activity"/>
    <property type="evidence" value="ECO:0007669"/>
    <property type="project" value="InterPro"/>
</dbReference>
<protein>
    <recommendedName>
        <fullName evidence="1">Peptidase S8/S53 domain-containing protein</fullName>
    </recommendedName>
</protein>
<evidence type="ECO:0000313" key="2">
    <source>
        <dbReference type="EMBL" id="GAH06138.1"/>
    </source>
</evidence>
<sequence>LGHERSLAKPITSVKPYDDVRWKDLSKLDLSRDKRLIHSLTFNKLTVWPEQAKMPPGGDPNKILTDALNPGLGVRGLHQQGITGKGVNVAIIDQPVYLVHPEFAGKIVEYYDTGCETDESSMHGPLVASLLVGTNCGTAPGARVYYAAAPSWKMDSAYYAKGLNWIIEQNKNLPVSEKIRVV</sequence>
<feature type="non-terminal residue" evidence="2">
    <location>
        <position position="182"/>
    </location>
</feature>
<name>X1EBU5_9ZZZZ</name>
<dbReference type="InterPro" id="IPR000209">
    <property type="entry name" value="Peptidase_S8/S53_dom"/>
</dbReference>
<feature type="non-terminal residue" evidence="2">
    <location>
        <position position="1"/>
    </location>
</feature>
<dbReference type="PROSITE" id="PS51892">
    <property type="entry name" value="SUBTILASE"/>
    <property type="match status" value="1"/>
</dbReference>
<dbReference type="SUPFAM" id="SSF52743">
    <property type="entry name" value="Subtilisin-like"/>
    <property type="match status" value="1"/>
</dbReference>
<gene>
    <name evidence="2" type="ORF">S01H4_60771</name>
</gene>
<dbReference type="Pfam" id="PF00082">
    <property type="entry name" value="Peptidase_S8"/>
    <property type="match status" value="1"/>
</dbReference>
<organism evidence="2">
    <name type="scientific">marine sediment metagenome</name>
    <dbReference type="NCBI Taxonomy" id="412755"/>
    <lineage>
        <taxon>unclassified sequences</taxon>
        <taxon>metagenomes</taxon>
        <taxon>ecological metagenomes</taxon>
    </lineage>
</organism>
<dbReference type="AlphaFoldDB" id="X1EBU5"/>